<dbReference type="NCBIfam" id="TIGR01525">
    <property type="entry name" value="ATPase-IB_hvy"/>
    <property type="match status" value="1"/>
</dbReference>
<keyword evidence="9 18" id="KW-0067">ATP-binding</keyword>
<feature type="transmembrane region" description="Helical" evidence="18">
    <location>
        <begin position="240"/>
        <end position="259"/>
    </location>
</feature>
<dbReference type="InterPro" id="IPR001757">
    <property type="entry name" value="P_typ_ATPase"/>
</dbReference>
<keyword evidence="14" id="KW-0406">Ion transport</keyword>
<dbReference type="Proteomes" id="UP000644140">
    <property type="component" value="Chromosome"/>
</dbReference>
<dbReference type="InterPro" id="IPR036163">
    <property type="entry name" value="HMA_dom_sf"/>
</dbReference>
<feature type="transmembrane region" description="Helical" evidence="18">
    <location>
        <begin position="451"/>
        <end position="474"/>
    </location>
</feature>
<dbReference type="SUPFAM" id="SSF81653">
    <property type="entry name" value="Calcium ATPase, transduction domain A"/>
    <property type="match status" value="1"/>
</dbReference>
<dbReference type="InterPro" id="IPR017969">
    <property type="entry name" value="Heavy-metal-associated_CS"/>
</dbReference>
<dbReference type="EC" id="7.2.2.9" evidence="16"/>
<dbReference type="NCBIfam" id="TIGR01511">
    <property type="entry name" value="ATPase-IB1_Cu"/>
    <property type="match status" value="1"/>
</dbReference>
<dbReference type="GO" id="GO:0043682">
    <property type="term" value="F:P-type divalent copper transporter activity"/>
    <property type="evidence" value="ECO:0007669"/>
    <property type="project" value="UniProtKB-EC"/>
</dbReference>
<evidence type="ECO:0000256" key="8">
    <source>
        <dbReference type="ARBA" id="ARBA00022796"/>
    </source>
</evidence>
<dbReference type="GO" id="GO:0055070">
    <property type="term" value="P:copper ion homeostasis"/>
    <property type="evidence" value="ECO:0007669"/>
    <property type="project" value="TreeGrafter"/>
</dbReference>
<dbReference type="InterPro" id="IPR018303">
    <property type="entry name" value="ATPase_P-typ_P_site"/>
</dbReference>
<evidence type="ECO:0000256" key="3">
    <source>
        <dbReference type="ARBA" id="ARBA00022448"/>
    </source>
</evidence>
<dbReference type="AlphaFoldDB" id="A0A8I1AJB9"/>
<dbReference type="SUPFAM" id="SSF56784">
    <property type="entry name" value="HAD-like"/>
    <property type="match status" value="1"/>
</dbReference>
<evidence type="ECO:0000256" key="5">
    <source>
        <dbReference type="ARBA" id="ARBA00022723"/>
    </source>
</evidence>
<dbReference type="FunFam" id="2.70.150.10:FF:000002">
    <property type="entry name" value="Copper-transporting ATPase 1, putative"/>
    <property type="match status" value="1"/>
</dbReference>
<dbReference type="FunFam" id="3.30.70.100:FF:000005">
    <property type="entry name" value="Copper-exporting P-type ATPase A"/>
    <property type="match status" value="2"/>
</dbReference>
<feature type="transmembrane region" description="Helical" evidence="18">
    <location>
        <begin position="271"/>
        <end position="289"/>
    </location>
</feature>
<comment type="catalytic activity">
    <reaction evidence="17">
        <text>Cu(2+)(in) + ATP + H2O = Cu(2+)(out) + ADP + phosphate + H(+)</text>
        <dbReference type="Rhea" id="RHEA:10376"/>
        <dbReference type="ChEBI" id="CHEBI:15377"/>
        <dbReference type="ChEBI" id="CHEBI:15378"/>
        <dbReference type="ChEBI" id="CHEBI:29036"/>
        <dbReference type="ChEBI" id="CHEBI:30616"/>
        <dbReference type="ChEBI" id="CHEBI:43474"/>
        <dbReference type="ChEBI" id="CHEBI:456216"/>
        <dbReference type="EC" id="7.2.2.9"/>
    </reaction>
</comment>
<evidence type="ECO:0000256" key="17">
    <source>
        <dbReference type="ARBA" id="ARBA00047424"/>
    </source>
</evidence>
<dbReference type="InterPro" id="IPR006121">
    <property type="entry name" value="HMA_dom"/>
</dbReference>
<evidence type="ECO:0000256" key="2">
    <source>
        <dbReference type="ARBA" id="ARBA00006024"/>
    </source>
</evidence>
<evidence type="ECO:0000256" key="7">
    <source>
        <dbReference type="ARBA" id="ARBA00022741"/>
    </source>
</evidence>
<dbReference type="PROSITE" id="PS00154">
    <property type="entry name" value="ATPASE_E1_E2"/>
    <property type="match status" value="1"/>
</dbReference>
<dbReference type="SFLD" id="SFLDG00002">
    <property type="entry name" value="C1.7:_P-type_atpase_like"/>
    <property type="match status" value="1"/>
</dbReference>
<keyword evidence="13" id="KW-0186">Copper</keyword>
<dbReference type="PANTHER" id="PTHR43520">
    <property type="entry name" value="ATP7, ISOFORM B"/>
    <property type="match status" value="1"/>
</dbReference>
<dbReference type="SUPFAM" id="SSF55008">
    <property type="entry name" value="HMA, heavy metal-associated domain"/>
    <property type="match status" value="2"/>
</dbReference>
<keyword evidence="10" id="KW-0460">Magnesium</keyword>
<evidence type="ECO:0000256" key="9">
    <source>
        <dbReference type="ARBA" id="ARBA00022840"/>
    </source>
</evidence>
<evidence type="ECO:0000256" key="14">
    <source>
        <dbReference type="ARBA" id="ARBA00023065"/>
    </source>
</evidence>
<dbReference type="EMBL" id="CP092085">
    <property type="protein sequence ID" value="UUN96701.1"/>
    <property type="molecule type" value="Genomic_DNA"/>
</dbReference>
<proteinExistence type="inferred from homology"/>
<dbReference type="Gene3D" id="2.70.150.10">
    <property type="entry name" value="Calcium-transporting ATPase, cytoplasmic transduction domain A"/>
    <property type="match status" value="1"/>
</dbReference>
<dbReference type="PROSITE" id="PS01047">
    <property type="entry name" value="HMA_1"/>
    <property type="match status" value="2"/>
</dbReference>
<dbReference type="NCBIfam" id="TIGR01494">
    <property type="entry name" value="ATPase_P-type"/>
    <property type="match status" value="1"/>
</dbReference>
<evidence type="ECO:0000256" key="18">
    <source>
        <dbReference type="RuleBase" id="RU362081"/>
    </source>
</evidence>
<dbReference type="SFLD" id="SFLDF00027">
    <property type="entry name" value="p-type_atpase"/>
    <property type="match status" value="1"/>
</dbReference>
<dbReference type="InterPro" id="IPR006122">
    <property type="entry name" value="HMA_Cu_ion-bd"/>
</dbReference>
<evidence type="ECO:0000256" key="12">
    <source>
        <dbReference type="ARBA" id="ARBA00022989"/>
    </source>
</evidence>
<dbReference type="PRINTS" id="PR00119">
    <property type="entry name" value="CATATPASE"/>
</dbReference>
<dbReference type="InterPro" id="IPR059000">
    <property type="entry name" value="ATPase_P-type_domA"/>
</dbReference>
<dbReference type="Pfam" id="PF00403">
    <property type="entry name" value="HMA"/>
    <property type="match status" value="2"/>
</dbReference>
<dbReference type="InterPro" id="IPR023214">
    <property type="entry name" value="HAD_sf"/>
</dbReference>
<dbReference type="CDD" id="cd02094">
    <property type="entry name" value="P-type_ATPase_Cu-like"/>
    <property type="match status" value="1"/>
</dbReference>
<dbReference type="GO" id="GO:0005524">
    <property type="term" value="F:ATP binding"/>
    <property type="evidence" value="ECO:0007669"/>
    <property type="project" value="UniProtKB-UniRule"/>
</dbReference>
<evidence type="ECO:0000256" key="4">
    <source>
        <dbReference type="ARBA" id="ARBA00022692"/>
    </source>
</evidence>
<keyword evidence="6" id="KW-0677">Repeat</keyword>
<dbReference type="PROSITE" id="PS50846">
    <property type="entry name" value="HMA_2"/>
    <property type="match status" value="2"/>
</dbReference>
<dbReference type="SFLD" id="SFLDS00003">
    <property type="entry name" value="Haloacid_Dehalogenase"/>
    <property type="match status" value="1"/>
</dbReference>
<dbReference type="Gene3D" id="3.40.1110.10">
    <property type="entry name" value="Calcium-transporting ATPase, cytoplasmic domain N"/>
    <property type="match status" value="1"/>
</dbReference>
<dbReference type="NCBIfam" id="TIGR00003">
    <property type="entry name" value="copper ion binding protein"/>
    <property type="match status" value="2"/>
</dbReference>
<keyword evidence="5 18" id="KW-0479">Metal-binding</keyword>
<feature type="domain" description="HMA" evidence="19">
    <location>
        <begin position="12"/>
        <end position="77"/>
    </location>
</feature>
<keyword evidence="4 18" id="KW-0812">Transmembrane</keyword>
<evidence type="ECO:0000256" key="13">
    <source>
        <dbReference type="ARBA" id="ARBA00023008"/>
    </source>
</evidence>
<evidence type="ECO:0000313" key="21">
    <source>
        <dbReference type="Proteomes" id="UP000644140"/>
    </source>
</evidence>
<protein>
    <recommendedName>
        <fullName evidence="16">P-type Cu(2+) transporter</fullName>
        <ecNumber evidence="16">7.2.2.9</ecNumber>
    </recommendedName>
</protein>
<reference evidence="20" key="1">
    <citation type="submission" date="2022-02" db="EMBL/GenBank/DDBJ databases">
        <title>Characterization of Tn125 harboring carbapenem-resistant Acinetobacter bereziniae clinical isolates.</title>
        <authorList>
            <person name="Wong N.-K."/>
            <person name="Pan Q."/>
        </authorList>
    </citation>
    <scope>NUCLEOTIDE SEQUENCE</scope>
    <source>
        <strain evidence="20">GD03393</strain>
    </source>
</reference>
<feature type="domain" description="HMA" evidence="19">
    <location>
        <begin position="79"/>
        <end position="142"/>
    </location>
</feature>
<dbReference type="InterPro" id="IPR036412">
    <property type="entry name" value="HAD-like_sf"/>
</dbReference>
<accession>A0A8I1AJB9</accession>
<dbReference type="PANTHER" id="PTHR43520:SF8">
    <property type="entry name" value="P-TYPE CU(+) TRANSPORTER"/>
    <property type="match status" value="1"/>
</dbReference>
<dbReference type="GO" id="GO:0012505">
    <property type="term" value="C:endomembrane system"/>
    <property type="evidence" value="ECO:0007669"/>
    <property type="project" value="UniProtKB-SubCell"/>
</dbReference>
<keyword evidence="18" id="KW-1003">Cell membrane</keyword>
<keyword evidence="12 18" id="KW-1133">Transmembrane helix</keyword>
<name>A0A8I1AJB9_ACIBZ</name>
<dbReference type="InterPro" id="IPR044492">
    <property type="entry name" value="P_typ_ATPase_HD_dom"/>
</dbReference>
<feature type="transmembrane region" description="Helical" evidence="18">
    <location>
        <begin position="423"/>
        <end position="445"/>
    </location>
</feature>
<dbReference type="Pfam" id="PF00702">
    <property type="entry name" value="Hydrolase"/>
    <property type="match status" value="1"/>
</dbReference>
<dbReference type="PRINTS" id="PR00942">
    <property type="entry name" value="CUATPASEI"/>
</dbReference>
<dbReference type="CDD" id="cd00371">
    <property type="entry name" value="HMA"/>
    <property type="match status" value="2"/>
</dbReference>
<keyword evidence="8" id="KW-0187">Copper transport</keyword>
<feature type="transmembrane region" description="Helical" evidence="18">
    <location>
        <begin position="767"/>
        <end position="786"/>
    </location>
</feature>
<keyword evidence="3" id="KW-0813">Transport</keyword>
<gene>
    <name evidence="20" type="ORF">I9054_015130</name>
</gene>
<comment type="similarity">
    <text evidence="2 18">Belongs to the cation transport ATPase (P-type) (TC 3.A.3) family. Type IB subfamily.</text>
</comment>
<feature type="transmembrane region" description="Helical" evidence="18">
    <location>
        <begin position="792"/>
        <end position="814"/>
    </location>
</feature>
<evidence type="ECO:0000256" key="10">
    <source>
        <dbReference type="ARBA" id="ARBA00022842"/>
    </source>
</evidence>
<evidence type="ECO:0000256" key="11">
    <source>
        <dbReference type="ARBA" id="ARBA00022967"/>
    </source>
</evidence>
<dbReference type="SUPFAM" id="SSF81665">
    <property type="entry name" value="Calcium ATPase, transmembrane domain M"/>
    <property type="match status" value="1"/>
</dbReference>
<keyword evidence="11" id="KW-1278">Translocase</keyword>
<evidence type="ECO:0000256" key="1">
    <source>
        <dbReference type="ARBA" id="ARBA00004127"/>
    </source>
</evidence>
<dbReference type="PRINTS" id="PR00943">
    <property type="entry name" value="CUATPASE"/>
</dbReference>
<keyword evidence="15 18" id="KW-0472">Membrane</keyword>
<dbReference type="RefSeq" id="WP_198114778.1">
    <property type="nucleotide sequence ID" value="NZ_CP092085.1"/>
</dbReference>
<evidence type="ECO:0000259" key="19">
    <source>
        <dbReference type="PROSITE" id="PS50846"/>
    </source>
</evidence>
<sequence length="833" mass="89063">MANSPYSTDSDLKMNLQIEGMTCASCVGRVETALKKVDGVKDAVVNLATERADISLDKPIQRQQLIQAVEQVGYDVIDEKIEFSIDGMTCASCVSRVEKALKAVDGVKEAVVNLATERATVSGHASVDALIAAIDRAGYDAKQIQNAVPNQTQHLEKKDKERSELKRDLTLATVLALPVFILEMGSHIFPSLHHWIAQTIGIQNSWYLQFILTTLVLIIPGRRFYVHGFPALFRFAPDMNSLVAVGTLAAYLFSLVATFAPQILPAGTVNVYYEAAAVIVALILLGRFLEAKAKGRTSEAIQRLVSLQAKIAHVSRNNQVVDIPIDEVVVGDFIIVKPGERIPVDGKVVDGQSFVDESMITGEPIPVEKKVESDVVGGTINQNGTLTFTAVAVGGETMLAQIIRLVEQAQGSKMPIQAVVDKVTLWFVPAVMLAATLTFLIWLIFGPSPALTFALVNAVAVLIIACPCAMGLATPTSIMVGTGRGAELGVLFRKGEALQLLKDSKIVAVDKTGTLTEGRPVLTDFEVTQNFKYEHVLSLVAAVESRSEHPIAQAIVDAAKRQNLKLSRVDSFDSVTGMGVLATIDGHTIHVGADRYMLQLNVDISPFANTAQRLGDEGKSPLYVAIDHELAGIIAVADPIKSTTPSAIKALHQLGLEVAMITGDNARTAQAIARKLGIDQVIAEVLPEGKVDAIKQLKAQHGNIAFVGDGINDAPALAEADVGLAIGTGTDVAIESADVVLMSGNLQGVANAIALSKATIGNIHQNLFWAFAYNVLLIPLAAGLLYPAYGILLSPIFAAGAMALSSVFVLGNALRLRRFNPTLTAQYHPRRLR</sequence>
<dbReference type="GO" id="GO:0016887">
    <property type="term" value="F:ATP hydrolysis activity"/>
    <property type="evidence" value="ECO:0007669"/>
    <property type="project" value="InterPro"/>
</dbReference>
<dbReference type="InterPro" id="IPR023298">
    <property type="entry name" value="ATPase_P-typ_TM_dom_sf"/>
</dbReference>
<dbReference type="GO" id="GO:0005886">
    <property type="term" value="C:plasma membrane"/>
    <property type="evidence" value="ECO:0007669"/>
    <property type="project" value="UniProtKB-SubCell"/>
</dbReference>
<evidence type="ECO:0000313" key="20">
    <source>
        <dbReference type="EMBL" id="UUN96701.1"/>
    </source>
</evidence>
<dbReference type="GO" id="GO:0005507">
    <property type="term" value="F:copper ion binding"/>
    <property type="evidence" value="ECO:0007669"/>
    <property type="project" value="InterPro"/>
</dbReference>
<dbReference type="Gene3D" id="3.30.70.100">
    <property type="match status" value="2"/>
</dbReference>
<dbReference type="Gene3D" id="3.40.50.1000">
    <property type="entry name" value="HAD superfamily/HAD-like"/>
    <property type="match status" value="1"/>
</dbReference>
<keyword evidence="7 18" id="KW-0547">Nucleotide-binding</keyword>
<feature type="transmembrane region" description="Helical" evidence="18">
    <location>
        <begin position="169"/>
        <end position="189"/>
    </location>
</feature>
<comment type="subcellular location">
    <subcellularLocation>
        <location evidence="18">Cell membrane</location>
    </subcellularLocation>
    <subcellularLocation>
        <location evidence="1">Endomembrane system</location>
        <topology evidence="1">Multi-pass membrane protein</topology>
    </subcellularLocation>
</comment>
<dbReference type="InterPro" id="IPR023299">
    <property type="entry name" value="ATPase_P-typ_cyto_dom_N"/>
</dbReference>
<organism evidence="20 21">
    <name type="scientific">Acinetobacter bereziniae</name>
    <name type="common">Acinetobacter genomosp. 10</name>
    <dbReference type="NCBI Taxonomy" id="106648"/>
    <lineage>
        <taxon>Bacteria</taxon>
        <taxon>Pseudomonadati</taxon>
        <taxon>Pseudomonadota</taxon>
        <taxon>Gammaproteobacteria</taxon>
        <taxon>Moraxellales</taxon>
        <taxon>Moraxellaceae</taxon>
        <taxon>Acinetobacter</taxon>
    </lineage>
</organism>
<evidence type="ECO:0000256" key="15">
    <source>
        <dbReference type="ARBA" id="ARBA00023136"/>
    </source>
</evidence>
<dbReference type="InterPro" id="IPR027256">
    <property type="entry name" value="P-typ_ATPase_IB"/>
</dbReference>
<feature type="transmembrane region" description="Helical" evidence="18">
    <location>
        <begin position="195"/>
        <end position="219"/>
    </location>
</feature>
<evidence type="ECO:0000256" key="16">
    <source>
        <dbReference type="ARBA" id="ARBA00038904"/>
    </source>
</evidence>
<dbReference type="InterPro" id="IPR008250">
    <property type="entry name" value="ATPase_P-typ_transduc_dom_A_sf"/>
</dbReference>
<dbReference type="Pfam" id="PF00122">
    <property type="entry name" value="E1-E2_ATPase"/>
    <property type="match status" value="1"/>
</dbReference>
<evidence type="ECO:0000256" key="6">
    <source>
        <dbReference type="ARBA" id="ARBA00022737"/>
    </source>
</evidence>